<proteinExistence type="predicted"/>
<evidence type="ECO:0000256" key="1">
    <source>
        <dbReference type="SAM" id="Phobius"/>
    </source>
</evidence>
<protein>
    <submittedName>
        <fullName evidence="2">Uncharacterized protein</fullName>
    </submittedName>
</protein>
<name>A0A6J4NUT2_9CHLR</name>
<keyword evidence="1" id="KW-0472">Membrane</keyword>
<gene>
    <name evidence="2" type="ORF">AVDCRST_MAG93-10078</name>
</gene>
<dbReference type="EMBL" id="CADCTR010003383">
    <property type="protein sequence ID" value="CAA9398080.1"/>
    <property type="molecule type" value="Genomic_DNA"/>
</dbReference>
<feature type="non-terminal residue" evidence="2">
    <location>
        <position position="1"/>
    </location>
</feature>
<accession>A0A6J4NUT2</accession>
<dbReference type="AlphaFoldDB" id="A0A6J4NUT2"/>
<feature type="transmembrane region" description="Helical" evidence="1">
    <location>
        <begin position="6"/>
        <end position="27"/>
    </location>
</feature>
<keyword evidence="1" id="KW-1133">Transmembrane helix</keyword>
<sequence length="38" mass="4077">LPDLFIVGSSVFIFLISICIAIGLTALRQRPEANSLTS</sequence>
<evidence type="ECO:0000313" key="2">
    <source>
        <dbReference type="EMBL" id="CAA9398080.1"/>
    </source>
</evidence>
<organism evidence="2">
    <name type="scientific">uncultured Chloroflexia bacterium</name>
    <dbReference type="NCBI Taxonomy" id="1672391"/>
    <lineage>
        <taxon>Bacteria</taxon>
        <taxon>Bacillati</taxon>
        <taxon>Chloroflexota</taxon>
        <taxon>Chloroflexia</taxon>
        <taxon>environmental samples</taxon>
    </lineage>
</organism>
<keyword evidence="1" id="KW-0812">Transmembrane</keyword>
<reference evidence="2" key="1">
    <citation type="submission" date="2020-02" db="EMBL/GenBank/DDBJ databases">
        <authorList>
            <person name="Meier V. D."/>
        </authorList>
    </citation>
    <scope>NUCLEOTIDE SEQUENCE</scope>
    <source>
        <strain evidence="2">AVDCRST_MAG93</strain>
    </source>
</reference>